<name>A0A179FZ91_METCM</name>
<dbReference type="KEGG" id="pchm:VFPPC_15570"/>
<comment type="caution">
    <text evidence="1">The sequence shown here is derived from an EMBL/GenBank/DDBJ whole genome shotgun (WGS) entry which is preliminary data.</text>
</comment>
<dbReference type="RefSeq" id="XP_018146910.1">
    <property type="nucleotide sequence ID" value="XM_018293323.1"/>
</dbReference>
<gene>
    <name evidence="1" type="ORF">VFPPC_15570</name>
</gene>
<evidence type="ECO:0000313" key="1">
    <source>
        <dbReference type="EMBL" id="OAQ70373.1"/>
    </source>
</evidence>
<evidence type="ECO:0000313" key="2">
    <source>
        <dbReference type="Proteomes" id="UP000078397"/>
    </source>
</evidence>
<dbReference type="EMBL" id="LSBJ02000002">
    <property type="protein sequence ID" value="OAQ70373.1"/>
    <property type="molecule type" value="Genomic_DNA"/>
</dbReference>
<protein>
    <submittedName>
        <fullName evidence="1">Uncharacterized protein</fullName>
    </submittedName>
</protein>
<dbReference type="Proteomes" id="UP000078397">
    <property type="component" value="Unassembled WGS sequence"/>
</dbReference>
<reference evidence="1 2" key="1">
    <citation type="journal article" date="2016" name="PLoS Pathog.">
        <title>Biosynthesis of antibiotic leucinostatins in bio-control fungus Purpureocillium lilacinum and their inhibition on phytophthora revealed by genome mining.</title>
        <authorList>
            <person name="Wang G."/>
            <person name="Liu Z."/>
            <person name="Lin R."/>
            <person name="Li E."/>
            <person name="Mao Z."/>
            <person name="Ling J."/>
            <person name="Yang Y."/>
            <person name="Yin W.B."/>
            <person name="Xie B."/>
        </authorList>
    </citation>
    <scope>NUCLEOTIDE SEQUENCE [LARGE SCALE GENOMIC DNA]</scope>
    <source>
        <strain evidence="1">170</strain>
    </source>
</reference>
<organism evidence="1 2">
    <name type="scientific">Pochonia chlamydosporia 170</name>
    <dbReference type="NCBI Taxonomy" id="1380566"/>
    <lineage>
        <taxon>Eukaryota</taxon>
        <taxon>Fungi</taxon>
        <taxon>Dikarya</taxon>
        <taxon>Ascomycota</taxon>
        <taxon>Pezizomycotina</taxon>
        <taxon>Sordariomycetes</taxon>
        <taxon>Hypocreomycetidae</taxon>
        <taxon>Hypocreales</taxon>
        <taxon>Clavicipitaceae</taxon>
        <taxon>Pochonia</taxon>
    </lineage>
</organism>
<keyword evidence="2" id="KW-1185">Reference proteome</keyword>
<accession>A0A179FZ91</accession>
<dbReference type="GeneID" id="28857317"/>
<sequence>MSPAATEGRTMQAFVHPHPMPRLFPGANTKNNVADSMPFWVHMYPVQPLTCWMLGTPAGSYNTFGGTYQFAPDGNRWLWRLSDKQPSRIISIDFSMFAKSTEQIFVLHVLHSIVPSPEVVTH</sequence>
<dbReference type="AlphaFoldDB" id="A0A179FZ91"/>
<proteinExistence type="predicted"/>